<name>A0AAD5UUE1_9APHY</name>
<dbReference type="InterPro" id="IPR032675">
    <property type="entry name" value="LRR_dom_sf"/>
</dbReference>
<evidence type="ECO:0000313" key="2">
    <source>
        <dbReference type="Proteomes" id="UP001212997"/>
    </source>
</evidence>
<sequence length="422" mass="48042">MSYSFLEGPVELAYELASIVQRSVNLQELTFKDNSLEELLDAGGKAVMDTLSNLKPHTKLKRFCAGEISNRGMDLLLIIETNSITDLEVSYFPPSLDEPQFSVSPIPMLRNFHSTITHLELTNFDLWEADTIQCPLVRTLKLDISGPPTLSTWILMHAFPNIETLIFVRDIPVGYVSFMMDSIRDDNTIHEAAYETLCHWKKNLRYVQSKPTELYILRLPCHVHELRMEYDMGNCSRHHILQVLEDCTPTVVELSVEDGTNRTGSYFLTSLIDKLSLCHTSHLRLEMNFVGDPSDIKEYLSHVVEAISRPSGLQYLWFDMESGTHEWITRRRQDGGAIQGIAQGWLGPMGAEHEALSVAKRLPRLMRIGFDIFKSETSRGFWDVIRSTEVVGSGDPVSLLRLDSLEDEGLTRQAKFWDTTKD</sequence>
<dbReference type="SUPFAM" id="SSF52047">
    <property type="entry name" value="RNI-like"/>
    <property type="match status" value="1"/>
</dbReference>
<dbReference type="AlphaFoldDB" id="A0AAD5UUE1"/>
<protein>
    <submittedName>
        <fullName evidence="1">Uncharacterized protein</fullName>
    </submittedName>
</protein>
<comment type="caution">
    <text evidence="1">The sequence shown here is derived from an EMBL/GenBank/DDBJ whole genome shotgun (WGS) entry which is preliminary data.</text>
</comment>
<organism evidence="1 2">
    <name type="scientific">Meripilus lineatus</name>
    <dbReference type="NCBI Taxonomy" id="2056292"/>
    <lineage>
        <taxon>Eukaryota</taxon>
        <taxon>Fungi</taxon>
        <taxon>Dikarya</taxon>
        <taxon>Basidiomycota</taxon>
        <taxon>Agaricomycotina</taxon>
        <taxon>Agaricomycetes</taxon>
        <taxon>Polyporales</taxon>
        <taxon>Meripilaceae</taxon>
        <taxon>Meripilus</taxon>
    </lineage>
</organism>
<accession>A0AAD5UUE1</accession>
<reference evidence="1" key="1">
    <citation type="submission" date="2022-07" db="EMBL/GenBank/DDBJ databases">
        <title>Genome Sequence of Physisporinus lineatus.</title>
        <authorList>
            <person name="Buettner E."/>
        </authorList>
    </citation>
    <scope>NUCLEOTIDE SEQUENCE</scope>
    <source>
        <strain evidence="1">VT162</strain>
    </source>
</reference>
<keyword evidence="2" id="KW-1185">Reference proteome</keyword>
<dbReference type="Proteomes" id="UP001212997">
    <property type="component" value="Unassembled WGS sequence"/>
</dbReference>
<evidence type="ECO:0000313" key="1">
    <source>
        <dbReference type="EMBL" id="KAJ3478035.1"/>
    </source>
</evidence>
<proteinExistence type="predicted"/>
<gene>
    <name evidence="1" type="ORF">NLI96_g10045</name>
</gene>
<dbReference type="Gene3D" id="3.80.10.10">
    <property type="entry name" value="Ribonuclease Inhibitor"/>
    <property type="match status" value="1"/>
</dbReference>
<dbReference type="EMBL" id="JANAWD010000543">
    <property type="protein sequence ID" value="KAJ3478035.1"/>
    <property type="molecule type" value="Genomic_DNA"/>
</dbReference>